<dbReference type="RefSeq" id="WP_181340191.1">
    <property type="nucleotide sequence ID" value="NZ_JAAKDE010000019.1"/>
</dbReference>
<dbReference type="SUPFAM" id="SSF51445">
    <property type="entry name" value="(Trans)glycosidases"/>
    <property type="match status" value="1"/>
</dbReference>
<dbReference type="Pfam" id="PF13200">
    <property type="entry name" value="DUF4015"/>
    <property type="match status" value="1"/>
</dbReference>
<organism evidence="3 4">
    <name type="scientific">Capillibacterium thermochitinicola</name>
    <dbReference type="NCBI Taxonomy" id="2699427"/>
    <lineage>
        <taxon>Bacteria</taxon>
        <taxon>Bacillati</taxon>
        <taxon>Bacillota</taxon>
        <taxon>Capillibacterium</taxon>
    </lineage>
</organism>
<dbReference type="Gene3D" id="2.130.10.10">
    <property type="entry name" value="YVTN repeat-like/Quinoprotein amine dehydrogenase"/>
    <property type="match status" value="2"/>
</dbReference>
<dbReference type="SUPFAM" id="SSF110296">
    <property type="entry name" value="Oligoxyloglucan reducing end-specific cellobiohydrolase"/>
    <property type="match status" value="1"/>
</dbReference>
<evidence type="ECO:0000256" key="1">
    <source>
        <dbReference type="SAM" id="MobiDB-lite"/>
    </source>
</evidence>
<dbReference type="InterPro" id="IPR025275">
    <property type="entry name" value="DUF4015"/>
</dbReference>
<dbReference type="Proteomes" id="UP000657177">
    <property type="component" value="Unassembled WGS sequence"/>
</dbReference>
<evidence type="ECO:0000313" key="4">
    <source>
        <dbReference type="Proteomes" id="UP000657177"/>
    </source>
</evidence>
<evidence type="ECO:0000313" key="3">
    <source>
        <dbReference type="EMBL" id="MBA2133721.1"/>
    </source>
</evidence>
<proteinExistence type="predicted"/>
<name>A0A8J6I1H5_9FIRM</name>
<keyword evidence="4" id="KW-1185">Reference proteome</keyword>
<protein>
    <recommendedName>
        <fullName evidence="2">DUF4015 domain-containing protein</fullName>
    </recommendedName>
</protein>
<feature type="region of interest" description="Disordered" evidence="1">
    <location>
        <begin position="1"/>
        <end position="22"/>
    </location>
</feature>
<evidence type="ECO:0000259" key="2">
    <source>
        <dbReference type="Pfam" id="PF13200"/>
    </source>
</evidence>
<dbReference type="Gene3D" id="3.20.20.80">
    <property type="entry name" value="Glycosidases"/>
    <property type="match status" value="1"/>
</dbReference>
<dbReference type="InterPro" id="IPR017853">
    <property type="entry name" value="GH"/>
</dbReference>
<comment type="caution">
    <text evidence="3">The sequence shown here is derived from an EMBL/GenBank/DDBJ whole genome shotgun (WGS) entry which is preliminary data.</text>
</comment>
<reference evidence="3" key="1">
    <citation type="submission" date="2020-06" db="EMBL/GenBank/DDBJ databases">
        <title>Novel chitinolytic bacterium.</title>
        <authorList>
            <person name="Ungkulpasvich U."/>
            <person name="Kosugi A."/>
            <person name="Uke A."/>
        </authorList>
    </citation>
    <scope>NUCLEOTIDE SEQUENCE</scope>
    <source>
        <strain evidence="3">UUS1-1</strain>
    </source>
</reference>
<gene>
    <name evidence="3" type="ORF">G5B42_09275</name>
</gene>
<accession>A0A8J6I1H5</accession>
<sequence>MLVVPALSATEPGGEESGWGPGVLEGATGRDWTEAAAVEEVSAEVGPQWIVETGPTLWYGLSPRAGFLVSFDAGKTWEARNEGLPGRLMTGGEQPALLTAIGVDPVRPERVAVTTTTQIFLSEDYGVTWRRIPFNNGSVITAVALAPGHEERMMVGTSFAGFYETTNLGRHWTKLSGELSFLQQTPYEEEIAALAYHPENPDKLVLACGFGNGLYLYNKALQIWEELETEHARRRLVKNLLFRPVPLPAVPDDSPSPGSSWWLQITYDDGQEIYAWPAFELVSLTSAPVRPEVDRAKDERMALAAGKYGIYVRSDFASGRRLDNHIRFLKENGLNAMVVDFKDDMGYITYDTGVALAHQIGAVQKRFEAKTLIKKAKENGIYLIGRLVVFKDSRLYRYDNHRYAVWDRNGGGPWRNLVATRTADGETTYVQREHWVDPFAREVWEYNLAIAEELQALGVDEIQFDYIRFPTDGDLSRCYYRYQPAGARRVDALEGFLALARTRLKVPISADLYGYHCWYLMEGLTGQNIRIFAQYVDVICPMYYPSHFPASFYPGDYLERAEFIYREGSFRAQFLTGGESIIRPYVQAFRLTGRELRMTAPVYTEYLLKQVTGTLASPASGFTLWNNTNDYYMVKRPLTDIIYQNGEEREILFD</sequence>
<feature type="domain" description="DUF4015" evidence="2">
    <location>
        <begin position="309"/>
        <end position="631"/>
    </location>
</feature>
<dbReference type="EMBL" id="JAAKDE010000019">
    <property type="protein sequence ID" value="MBA2133721.1"/>
    <property type="molecule type" value="Genomic_DNA"/>
</dbReference>
<dbReference type="AlphaFoldDB" id="A0A8J6I1H5"/>
<dbReference type="InterPro" id="IPR015943">
    <property type="entry name" value="WD40/YVTN_repeat-like_dom_sf"/>
</dbReference>